<proteinExistence type="inferred from homology"/>
<keyword evidence="4" id="KW-1133">Transmembrane helix</keyword>
<keyword evidence="4" id="KW-0472">Membrane</keyword>
<dbReference type="Proteomes" id="UP000783213">
    <property type="component" value="Unassembled WGS sequence"/>
</dbReference>
<keyword evidence="6" id="KW-1185">Reference proteome</keyword>
<dbReference type="Pfam" id="PF11807">
    <property type="entry name" value="UstYa"/>
    <property type="match status" value="1"/>
</dbReference>
<dbReference type="PANTHER" id="PTHR33365">
    <property type="entry name" value="YALI0B05434P"/>
    <property type="match status" value="1"/>
</dbReference>
<accession>A0ABQ7I5J2</accession>
<comment type="pathway">
    <text evidence="1">Mycotoxin biosynthesis.</text>
</comment>
<feature type="region of interest" description="Disordered" evidence="3">
    <location>
        <begin position="1"/>
        <end position="21"/>
    </location>
</feature>
<dbReference type="InterPro" id="IPR021765">
    <property type="entry name" value="UstYa-like"/>
</dbReference>
<protein>
    <recommendedName>
        <fullName evidence="7">DUF3328 domain-containing protein</fullName>
    </recommendedName>
</protein>
<evidence type="ECO:0000256" key="1">
    <source>
        <dbReference type="ARBA" id="ARBA00004685"/>
    </source>
</evidence>
<evidence type="ECO:0000256" key="3">
    <source>
        <dbReference type="SAM" id="MobiDB-lite"/>
    </source>
</evidence>
<feature type="transmembrane region" description="Helical" evidence="4">
    <location>
        <begin position="41"/>
        <end position="62"/>
    </location>
</feature>
<reference evidence="5 6" key="1">
    <citation type="journal article" date="2020" name="Genome Biol. Evol.">
        <title>Comparative genomics of Sclerotiniaceae.</title>
        <authorList>
            <person name="Valero Jimenez C.A."/>
            <person name="Steentjes M."/>
            <person name="Scholten O.E."/>
            <person name="Van Kan J.A.L."/>
        </authorList>
    </citation>
    <scope>NUCLEOTIDE SEQUENCE [LARGE SCALE GENOMIC DNA]</scope>
    <source>
        <strain evidence="5 6">B1</strain>
    </source>
</reference>
<organism evidence="5 6">
    <name type="scientific">Botrytis deweyae</name>
    <dbReference type="NCBI Taxonomy" id="2478750"/>
    <lineage>
        <taxon>Eukaryota</taxon>
        <taxon>Fungi</taxon>
        <taxon>Dikarya</taxon>
        <taxon>Ascomycota</taxon>
        <taxon>Pezizomycotina</taxon>
        <taxon>Leotiomycetes</taxon>
        <taxon>Helotiales</taxon>
        <taxon>Sclerotiniaceae</taxon>
        <taxon>Botrytis</taxon>
    </lineage>
</organism>
<sequence>MLHTSKDEGSDEEESHPLVESASRSARIKSLRRFSSQQPNIWIFTTLLLAFLLLASGMRDYVRKWSVAREAIGLKQVKFYGGIRFDDNEKQYVTLNPDEPVYVGSPSPEIDNAWQALVHNESIAVTPEEAKEVSDRSAYDKYRGHCTVGLDVLHSLHCLNAICIAQDVDYYRAQGFHEEWWARFHIDHCINHLRQVIQCHGDLTPTPLVPASRNASKKGWITPDFDVVHTCRDFKAIREWSTEKHESGVRKARLAAQEQNLSD</sequence>
<comment type="caution">
    <text evidence="5">The sequence shown here is derived from an EMBL/GenBank/DDBJ whole genome shotgun (WGS) entry which is preliminary data.</text>
</comment>
<evidence type="ECO:0000256" key="2">
    <source>
        <dbReference type="ARBA" id="ARBA00035112"/>
    </source>
</evidence>
<dbReference type="PANTHER" id="PTHR33365:SF4">
    <property type="entry name" value="CYCLOCHLOROTINE BIOSYNTHESIS PROTEIN O"/>
    <property type="match status" value="1"/>
</dbReference>
<comment type="similarity">
    <text evidence="2">Belongs to the ustYa family.</text>
</comment>
<dbReference type="RefSeq" id="XP_038804463.1">
    <property type="nucleotide sequence ID" value="XM_038959109.1"/>
</dbReference>
<evidence type="ECO:0008006" key="7">
    <source>
        <dbReference type="Google" id="ProtNLM"/>
    </source>
</evidence>
<name>A0ABQ7I5J2_9HELO</name>
<evidence type="ECO:0000256" key="4">
    <source>
        <dbReference type="SAM" id="Phobius"/>
    </source>
</evidence>
<evidence type="ECO:0000313" key="5">
    <source>
        <dbReference type="EMBL" id="KAF7913462.1"/>
    </source>
</evidence>
<keyword evidence="4" id="KW-0812">Transmembrane</keyword>
<dbReference type="EMBL" id="RCSX01000049">
    <property type="protein sequence ID" value="KAF7913462.1"/>
    <property type="molecule type" value="Genomic_DNA"/>
</dbReference>
<dbReference type="GeneID" id="62238258"/>
<evidence type="ECO:0000313" key="6">
    <source>
        <dbReference type="Proteomes" id="UP000783213"/>
    </source>
</evidence>
<gene>
    <name evidence="5" type="ORF">EAE98_011487</name>
</gene>